<evidence type="ECO:0000313" key="3">
    <source>
        <dbReference type="Proteomes" id="UP000275078"/>
    </source>
</evidence>
<keyword evidence="3" id="KW-1185">Reference proteome</keyword>
<feature type="compositionally biased region" description="Basic and acidic residues" evidence="1">
    <location>
        <begin position="93"/>
        <end position="109"/>
    </location>
</feature>
<protein>
    <submittedName>
        <fullName evidence="2">Uncharacterized protein</fullName>
    </submittedName>
</protein>
<dbReference type="EMBL" id="ML119768">
    <property type="protein sequence ID" value="RPA75232.1"/>
    <property type="molecule type" value="Genomic_DNA"/>
</dbReference>
<reference evidence="2 3" key="1">
    <citation type="journal article" date="2018" name="Nat. Ecol. Evol.">
        <title>Pezizomycetes genomes reveal the molecular basis of ectomycorrhizal truffle lifestyle.</title>
        <authorList>
            <person name="Murat C."/>
            <person name="Payen T."/>
            <person name="Noel B."/>
            <person name="Kuo A."/>
            <person name="Morin E."/>
            <person name="Chen J."/>
            <person name="Kohler A."/>
            <person name="Krizsan K."/>
            <person name="Balestrini R."/>
            <person name="Da Silva C."/>
            <person name="Montanini B."/>
            <person name="Hainaut M."/>
            <person name="Levati E."/>
            <person name="Barry K.W."/>
            <person name="Belfiori B."/>
            <person name="Cichocki N."/>
            <person name="Clum A."/>
            <person name="Dockter R.B."/>
            <person name="Fauchery L."/>
            <person name="Guy J."/>
            <person name="Iotti M."/>
            <person name="Le Tacon F."/>
            <person name="Lindquist E.A."/>
            <person name="Lipzen A."/>
            <person name="Malagnac F."/>
            <person name="Mello A."/>
            <person name="Molinier V."/>
            <person name="Miyauchi S."/>
            <person name="Poulain J."/>
            <person name="Riccioni C."/>
            <person name="Rubini A."/>
            <person name="Sitrit Y."/>
            <person name="Splivallo R."/>
            <person name="Traeger S."/>
            <person name="Wang M."/>
            <person name="Zifcakova L."/>
            <person name="Wipf D."/>
            <person name="Zambonelli A."/>
            <person name="Paolocci F."/>
            <person name="Nowrousian M."/>
            <person name="Ottonello S."/>
            <person name="Baldrian P."/>
            <person name="Spatafora J.W."/>
            <person name="Henrissat B."/>
            <person name="Nagy L.G."/>
            <person name="Aury J.M."/>
            <person name="Wincker P."/>
            <person name="Grigoriev I.V."/>
            <person name="Bonfante P."/>
            <person name="Martin F.M."/>
        </authorList>
    </citation>
    <scope>NUCLEOTIDE SEQUENCE [LARGE SCALE GENOMIC DNA]</scope>
    <source>
        <strain evidence="2 3">RN42</strain>
    </source>
</reference>
<name>A0A3N4HN29_ASCIM</name>
<organism evidence="2 3">
    <name type="scientific">Ascobolus immersus RN42</name>
    <dbReference type="NCBI Taxonomy" id="1160509"/>
    <lineage>
        <taxon>Eukaryota</taxon>
        <taxon>Fungi</taxon>
        <taxon>Dikarya</taxon>
        <taxon>Ascomycota</taxon>
        <taxon>Pezizomycotina</taxon>
        <taxon>Pezizomycetes</taxon>
        <taxon>Pezizales</taxon>
        <taxon>Ascobolaceae</taxon>
        <taxon>Ascobolus</taxon>
    </lineage>
</organism>
<accession>A0A3N4HN29</accession>
<dbReference type="Proteomes" id="UP000275078">
    <property type="component" value="Unassembled WGS sequence"/>
</dbReference>
<feature type="region of interest" description="Disordered" evidence="1">
    <location>
        <begin position="1"/>
        <end position="227"/>
    </location>
</feature>
<feature type="compositionally biased region" description="Basic residues" evidence="1">
    <location>
        <begin position="204"/>
        <end position="214"/>
    </location>
</feature>
<feature type="compositionally biased region" description="Polar residues" evidence="1">
    <location>
        <begin position="124"/>
        <end position="133"/>
    </location>
</feature>
<evidence type="ECO:0000256" key="1">
    <source>
        <dbReference type="SAM" id="MobiDB-lite"/>
    </source>
</evidence>
<sequence length="240" mass="27160">MLGYGSLARGRDRDVPVPLTRKPHPHDSTQCTRREGIRSPPNPPRPTNSVEVVDVIDRQEKTATPFHAPQASTTGSQHPSRQPKQTGTSHQSMRRERMYQQNMRREKNINMHHRTLETPLSIEAGSSGSSGTRTVARDEASHPSTHRKPPITIPHANPRIPQLLNRRTRRQEKKEQTQTRTSKKPRKATRRTNTAVALPTSSKLARKRLPKKSHAPSSQPPARRGGHTYILSLYCPYTTR</sequence>
<evidence type="ECO:0000313" key="2">
    <source>
        <dbReference type="EMBL" id="RPA75232.1"/>
    </source>
</evidence>
<proteinExistence type="predicted"/>
<feature type="compositionally biased region" description="Polar residues" evidence="1">
    <location>
        <begin position="191"/>
        <end position="203"/>
    </location>
</feature>
<feature type="compositionally biased region" description="Polar residues" evidence="1">
    <location>
        <begin position="70"/>
        <end position="91"/>
    </location>
</feature>
<gene>
    <name evidence="2" type="ORF">BJ508DRAFT_312145</name>
</gene>
<feature type="compositionally biased region" description="Basic residues" evidence="1">
    <location>
        <begin position="181"/>
        <end position="190"/>
    </location>
</feature>
<dbReference type="AlphaFoldDB" id="A0A3N4HN29"/>